<dbReference type="Gene3D" id="3.40.50.300">
    <property type="entry name" value="P-loop containing nucleotide triphosphate hydrolases"/>
    <property type="match status" value="1"/>
</dbReference>
<name>A0ABY8C4S8_9FIRM</name>
<dbReference type="InterPro" id="IPR027417">
    <property type="entry name" value="P-loop_NTPase"/>
</dbReference>
<dbReference type="RefSeq" id="WP_315571720.1">
    <property type="nucleotide sequence ID" value="NZ_CP118868.1"/>
</dbReference>
<keyword evidence="5" id="KW-0819">tRNA processing</keyword>
<dbReference type="Pfam" id="PF02367">
    <property type="entry name" value="TsaE"/>
    <property type="match status" value="1"/>
</dbReference>
<proteinExistence type="inferred from homology"/>
<keyword evidence="6" id="KW-0479">Metal-binding</keyword>
<evidence type="ECO:0000256" key="6">
    <source>
        <dbReference type="ARBA" id="ARBA00022723"/>
    </source>
</evidence>
<evidence type="ECO:0000256" key="9">
    <source>
        <dbReference type="ARBA" id="ARBA00022842"/>
    </source>
</evidence>
<gene>
    <name evidence="11" type="primary">tsaE</name>
    <name evidence="11" type="ORF">PYS61_00115</name>
</gene>
<keyword evidence="9" id="KW-0460">Magnesium</keyword>
<evidence type="ECO:0000313" key="11">
    <source>
        <dbReference type="EMBL" id="WEG35602.1"/>
    </source>
</evidence>
<comment type="similarity">
    <text evidence="2">Belongs to the TsaE family.</text>
</comment>
<reference evidence="11 12" key="1">
    <citation type="submission" date="2023-02" db="EMBL/GenBank/DDBJ databases">
        <title>Novel Oscillospiraceae bacterial genomes.</title>
        <authorList>
            <person name="Srinivasan S."/>
            <person name="Austin M.N."/>
            <person name="Fiedler T.L."/>
            <person name="Strenk S.M."/>
            <person name="Agnew K.J."/>
            <person name="Nagana Gowda G.A."/>
            <person name="Raftery D."/>
            <person name="Beamer M.A."/>
            <person name="Achilles S.L."/>
            <person name="Wiesenfeld H.C."/>
            <person name="Fredricks D.N."/>
            <person name="Hillier S.L."/>
        </authorList>
    </citation>
    <scope>NUCLEOTIDE SEQUENCE [LARGE SCALE GENOMIC DNA]</scope>
    <source>
        <strain evidence="11 12">CHIC02 1186E3-8</strain>
    </source>
</reference>
<dbReference type="PANTHER" id="PTHR33540:SF2">
    <property type="entry name" value="TRNA THREONYLCARBAMOYLADENOSINE BIOSYNTHESIS PROTEIN TSAE"/>
    <property type="match status" value="1"/>
</dbReference>
<organism evidence="11 12">
    <name type="scientific">Amygdalobacter indicium</name>
    <dbReference type="NCBI Taxonomy" id="3029272"/>
    <lineage>
        <taxon>Bacteria</taxon>
        <taxon>Bacillati</taxon>
        <taxon>Bacillota</taxon>
        <taxon>Clostridia</taxon>
        <taxon>Eubacteriales</taxon>
        <taxon>Oscillospiraceae</taxon>
        <taxon>Amygdalobacter</taxon>
    </lineage>
</organism>
<keyword evidence="8" id="KW-0067">ATP-binding</keyword>
<sequence>MAVSFTFYVTSVAALGKVAQALAPFLQADDCLSLSGDLGAGKTTFTAALVRALGLADSVTSPSFNLLHEYSEPCKAGQALVPAVYHFDTYRLENSANFIASALDDYFGQALCIIEWGDLISDILPPSTIFLRFTYADSDTCTEIINTRRLLEIVIPSTLWQQRQERGQNLVKLSEELKAKRREI</sequence>
<comment type="subcellular location">
    <subcellularLocation>
        <location evidence="1">Cytoplasm</location>
    </subcellularLocation>
</comment>
<dbReference type="Proteomes" id="UP001220478">
    <property type="component" value="Chromosome"/>
</dbReference>
<keyword evidence="4" id="KW-0963">Cytoplasm</keyword>
<dbReference type="PANTHER" id="PTHR33540">
    <property type="entry name" value="TRNA THREONYLCARBAMOYLADENOSINE BIOSYNTHESIS PROTEIN TSAE"/>
    <property type="match status" value="1"/>
</dbReference>
<evidence type="ECO:0000256" key="4">
    <source>
        <dbReference type="ARBA" id="ARBA00022490"/>
    </source>
</evidence>
<dbReference type="SUPFAM" id="SSF52540">
    <property type="entry name" value="P-loop containing nucleoside triphosphate hydrolases"/>
    <property type="match status" value="1"/>
</dbReference>
<dbReference type="NCBIfam" id="TIGR00150">
    <property type="entry name" value="T6A_YjeE"/>
    <property type="match status" value="1"/>
</dbReference>
<evidence type="ECO:0000256" key="1">
    <source>
        <dbReference type="ARBA" id="ARBA00004496"/>
    </source>
</evidence>
<evidence type="ECO:0000256" key="5">
    <source>
        <dbReference type="ARBA" id="ARBA00022694"/>
    </source>
</evidence>
<evidence type="ECO:0000256" key="3">
    <source>
        <dbReference type="ARBA" id="ARBA00019010"/>
    </source>
</evidence>
<keyword evidence="7" id="KW-0547">Nucleotide-binding</keyword>
<evidence type="ECO:0000256" key="7">
    <source>
        <dbReference type="ARBA" id="ARBA00022741"/>
    </source>
</evidence>
<dbReference type="InterPro" id="IPR003442">
    <property type="entry name" value="T6A_TsaE"/>
</dbReference>
<accession>A0ABY8C4S8</accession>
<dbReference type="EMBL" id="CP118868">
    <property type="protein sequence ID" value="WEG35602.1"/>
    <property type="molecule type" value="Genomic_DNA"/>
</dbReference>
<evidence type="ECO:0000256" key="2">
    <source>
        <dbReference type="ARBA" id="ARBA00007599"/>
    </source>
</evidence>
<evidence type="ECO:0000256" key="8">
    <source>
        <dbReference type="ARBA" id="ARBA00022840"/>
    </source>
</evidence>
<protein>
    <recommendedName>
        <fullName evidence="3">tRNA threonylcarbamoyladenosine biosynthesis protein TsaE</fullName>
    </recommendedName>
    <alternativeName>
        <fullName evidence="10">t(6)A37 threonylcarbamoyladenosine biosynthesis protein TsaE</fullName>
    </alternativeName>
</protein>
<evidence type="ECO:0000256" key="10">
    <source>
        <dbReference type="ARBA" id="ARBA00032441"/>
    </source>
</evidence>
<keyword evidence="12" id="KW-1185">Reference proteome</keyword>
<evidence type="ECO:0000313" key="12">
    <source>
        <dbReference type="Proteomes" id="UP001220478"/>
    </source>
</evidence>